<gene>
    <name evidence="1" type="ORF">DFJ67_7892</name>
</gene>
<accession>A0A3D9ZYV3</accession>
<proteinExistence type="predicted"/>
<protein>
    <submittedName>
        <fullName evidence="1">Immunity protein Imm1 of predicted polymorphic toxin system</fullName>
    </submittedName>
</protein>
<evidence type="ECO:0000313" key="1">
    <source>
        <dbReference type="EMBL" id="REG01803.1"/>
    </source>
</evidence>
<dbReference type="EMBL" id="QUMQ01000001">
    <property type="protein sequence ID" value="REG01803.1"/>
    <property type="molecule type" value="Genomic_DNA"/>
</dbReference>
<name>A0A3D9ZYV3_9ACTN</name>
<organism evidence="1 2">
    <name type="scientific">Asanoa ferruginea</name>
    <dbReference type="NCBI Taxonomy" id="53367"/>
    <lineage>
        <taxon>Bacteria</taxon>
        <taxon>Bacillati</taxon>
        <taxon>Actinomycetota</taxon>
        <taxon>Actinomycetes</taxon>
        <taxon>Micromonosporales</taxon>
        <taxon>Micromonosporaceae</taxon>
        <taxon>Asanoa</taxon>
    </lineage>
</organism>
<dbReference type="AlphaFoldDB" id="A0A3D9ZYV3"/>
<sequence length="143" mass="15429">MRYMLVVAGNADAPCLCHAQWFAGSTDRLETAAVASVDDLDQLLDALTAQAQDPFDVSVDPGDGTSMSIVIGGPAAVVQWTRDEPWDCQVSSADDDGVVQFAGGGQVSEVPRRLWIDVALARHAIRHYVATGELTPRVRWESF</sequence>
<evidence type="ECO:0000313" key="2">
    <source>
        <dbReference type="Proteomes" id="UP000256913"/>
    </source>
</evidence>
<dbReference type="Proteomes" id="UP000256913">
    <property type="component" value="Unassembled WGS sequence"/>
</dbReference>
<reference evidence="1 2" key="1">
    <citation type="submission" date="2018-08" db="EMBL/GenBank/DDBJ databases">
        <title>Sequencing the genomes of 1000 actinobacteria strains.</title>
        <authorList>
            <person name="Klenk H.-P."/>
        </authorList>
    </citation>
    <scope>NUCLEOTIDE SEQUENCE [LARGE SCALE GENOMIC DNA]</scope>
    <source>
        <strain evidence="1 2">DSM 44099</strain>
    </source>
</reference>
<keyword evidence="2" id="KW-1185">Reference proteome</keyword>
<dbReference type="InterPro" id="IPR025680">
    <property type="entry name" value="DddI"/>
</dbReference>
<dbReference type="Pfam" id="PF14430">
    <property type="entry name" value="Imm1"/>
    <property type="match status" value="1"/>
</dbReference>
<comment type="caution">
    <text evidence="1">The sequence shown here is derived from an EMBL/GenBank/DDBJ whole genome shotgun (WGS) entry which is preliminary data.</text>
</comment>